<gene>
    <name evidence="2" type="ORF">EJB05_01139</name>
</gene>
<dbReference type="CDD" id="cd00121">
    <property type="entry name" value="MATH"/>
    <property type="match status" value="1"/>
</dbReference>
<dbReference type="Pfam" id="PF22486">
    <property type="entry name" value="MATH_2"/>
    <property type="match status" value="1"/>
</dbReference>
<evidence type="ECO:0000313" key="3">
    <source>
        <dbReference type="Proteomes" id="UP000324897"/>
    </source>
</evidence>
<dbReference type="Gene3D" id="2.60.210.10">
    <property type="entry name" value="Apoptosis, Tumor Necrosis Factor Receptor Associated Protein 2, Chain A"/>
    <property type="match status" value="1"/>
</dbReference>
<dbReference type="SUPFAM" id="SSF49599">
    <property type="entry name" value="TRAF domain-like"/>
    <property type="match status" value="1"/>
</dbReference>
<feature type="domain" description="MATH" evidence="1">
    <location>
        <begin position="30"/>
        <end position="129"/>
    </location>
</feature>
<comment type="caution">
    <text evidence="2">The sequence shown here is derived from an EMBL/GenBank/DDBJ whole genome shotgun (WGS) entry which is preliminary data.</text>
</comment>
<dbReference type="Gramene" id="TVU49802">
    <property type="protein sequence ID" value="TVU49802"/>
    <property type="gene ID" value="EJB05_01139"/>
</dbReference>
<sequence length="129" mass="14012">MATPATAAAFRSAAGRLSRSASSIVAREVTGHHNLTIDGYKATRKLPITWSASSQTFEAAGYTWRVKYHPNNNSWKESIDLYLEPVVDGDVHGDAARLKADDPVEFRFSLLDGAGNLVPEHTRSVAIVS</sequence>
<dbReference type="EMBL" id="RWGY01000002">
    <property type="protein sequence ID" value="TVU49802.1"/>
    <property type="molecule type" value="Genomic_DNA"/>
</dbReference>
<evidence type="ECO:0000259" key="1">
    <source>
        <dbReference type="PROSITE" id="PS50144"/>
    </source>
</evidence>
<accession>A0A5J9WM82</accession>
<dbReference type="PROSITE" id="PS50144">
    <property type="entry name" value="MATH"/>
    <property type="match status" value="1"/>
</dbReference>
<organism evidence="2 3">
    <name type="scientific">Eragrostis curvula</name>
    <name type="common">weeping love grass</name>
    <dbReference type="NCBI Taxonomy" id="38414"/>
    <lineage>
        <taxon>Eukaryota</taxon>
        <taxon>Viridiplantae</taxon>
        <taxon>Streptophyta</taxon>
        <taxon>Embryophyta</taxon>
        <taxon>Tracheophyta</taxon>
        <taxon>Spermatophyta</taxon>
        <taxon>Magnoliopsida</taxon>
        <taxon>Liliopsida</taxon>
        <taxon>Poales</taxon>
        <taxon>Poaceae</taxon>
        <taxon>PACMAD clade</taxon>
        <taxon>Chloridoideae</taxon>
        <taxon>Eragrostideae</taxon>
        <taxon>Eragrostidinae</taxon>
        <taxon>Eragrostis</taxon>
    </lineage>
</organism>
<dbReference type="Proteomes" id="UP000324897">
    <property type="component" value="Chromosome 6"/>
</dbReference>
<dbReference type="InterPro" id="IPR002083">
    <property type="entry name" value="MATH/TRAF_dom"/>
</dbReference>
<protein>
    <recommendedName>
        <fullName evidence="1">MATH domain-containing protein</fullName>
    </recommendedName>
</protein>
<keyword evidence="3" id="KW-1185">Reference proteome</keyword>
<name>A0A5J9WM82_9POAL</name>
<reference evidence="2 3" key="1">
    <citation type="journal article" date="2019" name="Sci. Rep.">
        <title>A high-quality genome of Eragrostis curvula grass provides insights into Poaceae evolution and supports new strategies to enhance forage quality.</title>
        <authorList>
            <person name="Carballo J."/>
            <person name="Santos B.A.C.M."/>
            <person name="Zappacosta D."/>
            <person name="Garbus I."/>
            <person name="Selva J.P."/>
            <person name="Gallo C.A."/>
            <person name="Diaz A."/>
            <person name="Albertini E."/>
            <person name="Caccamo M."/>
            <person name="Echenique V."/>
        </authorList>
    </citation>
    <scope>NUCLEOTIDE SEQUENCE [LARGE SCALE GENOMIC DNA]</scope>
    <source>
        <strain evidence="3">cv. Victoria</strain>
        <tissue evidence="2">Leaf</tissue>
    </source>
</reference>
<proteinExistence type="predicted"/>
<feature type="non-terminal residue" evidence="2">
    <location>
        <position position="1"/>
    </location>
</feature>
<evidence type="ECO:0000313" key="2">
    <source>
        <dbReference type="EMBL" id="TVU49802.1"/>
    </source>
</evidence>
<dbReference type="InterPro" id="IPR008974">
    <property type="entry name" value="TRAF-like"/>
</dbReference>
<dbReference type="AlphaFoldDB" id="A0A5J9WM82"/>